<feature type="transmembrane region" description="Helical" evidence="1">
    <location>
        <begin position="173"/>
        <end position="195"/>
    </location>
</feature>
<keyword evidence="2" id="KW-0732">Signal</keyword>
<evidence type="ECO:0000313" key="3">
    <source>
        <dbReference type="EMBL" id="KAG7175029.1"/>
    </source>
</evidence>
<evidence type="ECO:0000256" key="2">
    <source>
        <dbReference type="SAM" id="SignalP"/>
    </source>
</evidence>
<accession>A0A8J5N907</accession>
<keyword evidence="1" id="KW-1133">Transmembrane helix</keyword>
<organism evidence="3 4">
    <name type="scientific">Homarus americanus</name>
    <name type="common">American lobster</name>
    <dbReference type="NCBI Taxonomy" id="6706"/>
    <lineage>
        <taxon>Eukaryota</taxon>
        <taxon>Metazoa</taxon>
        <taxon>Ecdysozoa</taxon>
        <taxon>Arthropoda</taxon>
        <taxon>Crustacea</taxon>
        <taxon>Multicrustacea</taxon>
        <taxon>Malacostraca</taxon>
        <taxon>Eumalacostraca</taxon>
        <taxon>Eucarida</taxon>
        <taxon>Decapoda</taxon>
        <taxon>Pleocyemata</taxon>
        <taxon>Astacidea</taxon>
        <taxon>Nephropoidea</taxon>
        <taxon>Nephropidae</taxon>
        <taxon>Homarus</taxon>
    </lineage>
</organism>
<evidence type="ECO:0008006" key="5">
    <source>
        <dbReference type="Google" id="ProtNLM"/>
    </source>
</evidence>
<protein>
    <recommendedName>
        <fullName evidence="5">Snake toxin/toxin-like domain-containing protein</fullName>
    </recommendedName>
</protein>
<dbReference type="EMBL" id="JAHLQT010006356">
    <property type="protein sequence ID" value="KAG7175029.1"/>
    <property type="molecule type" value="Genomic_DNA"/>
</dbReference>
<keyword evidence="1" id="KW-0472">Membrane</keyword>
<gene>
    <name evidence="3" type="ORF">Hamer_G015239</name>
</gene>
<dbReference type="CDD" id="cd00117">
    <property type="entry name" value="TFP"/>
    <property type="match status" value="1"/>
</dbReference>
<sequence>MLFVVVLTICLVAPQVLGQSSVTVASFGKTMALQTEKNLTQRGLTVLHPLPLLSLTSESPIPTPGVRPGGNLICYSCKLDFRKQQYQWNHPCLGRHNHSKVSDDFLVNCGPTDTLCRVERTEVNGVLIMLRRECSNSCYNNCRPKGFGINYEVCERCCKTDACNHIYPASSGLLLLPSFSVVLTLGWWVVAVTLLP</sequence>
<comment type="caution">
    <text evidence="3">The sequence shown here is derived from an EMBL/GenBank/DDBJ whole genome shotgun (WGS) entry which is preliminary data.</text>
</comment>
<reference evidence="3" key="1">
    <citation type="journal article" date="2021" name="Sci. Adv.">
        <title>The American lobster genome reveals insights on longevity, neural, and immune adaptations.</title>
        <authorList>
            <person name="Polinski J.M."/>
            <person name="Zimin A.V."/>
            <person name="Clark K.F."/>
            <person name="Kohn A.B."/>
            <person name="Sadowski N."/>
            <person name="Timp W."/>
            <person name="Ptitsyn A."/>
            <person name="Khanna P."/>
            <person name="Romanova D.Y."/>
            <person name="Williams P."/>
            <person name="Greenwood S.J."/>
            <person name="Moroz L.L."/>
            <person name="Walt D.R."/>
            <person name="Bodnar A.G."/>
        </authorList>
    </citation>
    <scope>NUCLEOTIDE SEQUENCE</scope>
    <source>
        <strain evidence="3">GMGI-L3</strain>
    </source>
</reference>
<evidence type="ECO:0000313" key="4">
    <source>
        <dbReference type="Proteomes" id="UP000747542"/>
    </source>
</evidence>
<keyword evidence="1" id="KW-0812">Transmembrane</keyword>
<keyword evidence="4" id="KW-1185">Reference proteome</keyword>
<evidence type="ECO:0000256" key="1">
    <source>
        <dbReference type="SAM" id="Phobius"/>
    </source>
</evidence>
<dbReference type="Proteomes" id="UP000747542">
    <property type="component" value="Unassembled WGS sequence"/>
</dbReference>
<feature type="signal peptide" evidence="2">
    <location>
        <begin position="1"/>
        <end position="18"/>
    </location>
</feature>
<dbReference type="AlphaFoldDB" id="A0A8J5N907"/>
<proteinExistence type="predicted"/>
<feature type="chain" id="PRO_5035145064" description="Snake toxin/toxin-like domain-containing protein" evidence="2">
    <location>
        <begin position="19"/>
        <end position="196"/>
    </location>
</feature>
<name>A0A8J5N907_HOMAM</name>